<dbReference type="NCBIfam" id="NF038214">
    <property type="entry name" value="IS21_help_AAA"/>
    <property type="match status" value="1"/>
</dbReference>
<evidence type="ECO:0000256" key="3">
    <source>
        <dbReference type="ARBA" id="ARBA00022840"/>
    </source>
</evidence>
<dbReference type="EMBL" id="MAGO01000026">
    <property type="protein sequence ID" value="OCC14127.1"/>
    <property type="molecule type" value="Genomic_DNA"/>
</dbReference>
<proteinExistence type="inferred from homology"/>
<dbReference type="Gene3D" id="3.40.50.300">
    <property type="entry name" value="P-loop containing nucleotide triphosphate hydrolases"/>
    <property type="match status" value="1"/>
</dbReference>
<dbReference type="GO" id="GO:0006260">
    <property type="term" value="P:DNA replication"/>
    <property type="evidence" value="ECO:0007669"/>
    <property type="project" value="TreeGrafter"/>
</dbReference>
<keyword evidence="3" id="KW-0067">ATP-binding</keyword>
<evidence type="ECO:0000313" key="5">
    <source>
        <dbReference type="EMBL" id="OCC14127.1"/>
    </source>
</evidence>
<gene>
    <name evidence="5" type="ORF">DBT_2470</name>
</gene>
<evidence type="ECO:0000256" key="1">
    <source>
        <dbReference type="ARBA" id="ARBA00008059"/>
    </source>
</evidence>
<accession>A0A1B9F2G7</accession>
<dbReference type="Pfam" id="PF01695">
    <property type="entry name" value="IstB_IS21"/>
    <property type="match status" value="1"/>
</dbReference>
<keyword evidence="2" id="KW-0547">Nucleotide-binding</keyword>
<dbReference type="SMART" id="SM00382">
    <property type="entry name" value="AAA"/>
    <property type="match status" value="1"/>
</dbReference>
<dbReference type="PIRSF" id="PIRSF003073">
    <property type="entry name" value="DNAC_TnpB_IstB"/>
    <property type="match status" value="1"/>
</dbReference>
<evidence type="ECO:0000259" key="4">
    <source>
        <dbReference type="SMART" id="SM00382"/>
    </source>
</evidence>
<dbReference type="PANTHER" id="PTHR30050">
    <property type="entry name" value="CHROMOSOMAL REPLICATION INITIATOR PROTEIN DNAA"/>
    <property type="match status" value="1"/>
</dbReference>
<comment type="caution">
    <text evidence="5">The sequence shown here is derived from an EMBL/GenBank/DDBJ whole genome shotgun (WGS) entry which is preliminary data.</text>
</comment>
<dbReference type="SUPFAM" id="SSF52540">
    <property type="entry name" value="P-loop containing nucleoside triphosphate hydrolases"/>
    <property type="match status" value="1"/>
</dbReference>
<evidence type="ECO:0000256" key="2">
    <source>
        <dbReference type="ARBA" id="ARBA00022741"/>
    </source>
</evidence>
<dbReference type="CDD" id="cd00009">
    <property type="entry name" value="AAA"/>
    <property type="match status" value="1"/>
</dbReference>
<dbReference type="STRING" id="1156395.DBT_2470"/>
<dbReference type="InterPro" id="IPR027417">
    <property type="entry name" value="P-loop_NTPase"/>
</dbReference>
<dbReference type="InterPro" id="IPR047661">
    <property type="entry name" value="IstB"/>
</dbReference>
<dbReference type="InterPro" id="IPR028350">
    <property type="entry name" value="DNAC/IstB-like"/>
</dbReference>
<organism evidence="5 6">
    <name type="scientific">Dissulfuribacter thermophilus</name>
    <dbReference type="NCBI Taxonomy" id="1156395"/>
    <lineage>
        <taxon>Bacteria</taxon>
        <taxon>Pseudomonadati</taxon>
        <taxon>Thermodesulfobacteriota</taxon>
        <taxon>Dissulfuribacteria</taxon>
        <taxon>Dissulfuribacterales</taxon>
        <taxon>Dissulfuribacteraceae</taxon>
        <taxon>Dissulfuribacter</taxon>
    </lineage>
</organism>
<dbReference type="Proteomes" id="UP000093080">
    <property type="component" value="Unassembled WGS sequence"/>
</dbReference>
<comment type="similarity">
    <text evidence="1">Belongs to the IS21/IS1162 putative ATP-binding protein family.</text>
</comment>
<dbReference type="PATRIC" id="fig|1156395.6.peg.2517"/>
<dbReference type="GO" id="GO:0005524">
    <property type="term" value="F:ATP binding"/>
    <property type="evidence" value="ECO:0007669"/>
    <property type="project" value="UniProtKB-KW"/>
</dbReference>
<dbReference type="InterPro" id="IPR003593">
    <property type="entry name" value="AAA+_ATPase"/>
</dbReference>
<evidence type="ECO:0000313" key="6">
    <source>
        <dbReference type="Proteomes" id="UP000093080"/>
    </source>
</evidence>
<dbReference type="AlphaFoldDB" id="A0A1B9F2G7"/>
<name>A0A1B9F2G7_9BACT</name>
<feature type="domain" description="AAA+ ATPase" evidence="4">
    <location>
        <begin position="57"/>
        <end position="190"/>
    </location>
</feature>
<keyword evidence="6" id="KW-1185">Reference proteome</keyword>
<dbReference type="InterPro" id="IPR002611">
    <property type="entry name" value="IstB_ATP-bd"/>
</dbReference>
<protein>
    <submittedName>
        <fullName evidence="5">Mobile element protein</fullName>
    </submittedName>
</protein>
<reference evidence="5 6" key="1">
    <citation type="submission" date="2016-06" db="EMBL/GenBank/DDBJ databases">
        <title>Respiratory ammonification of nitrate coupled to the oxidation of elemental sulfur in deep-sea autotrophic thermophilic bacteria.</title>
        <authorList>
            <person name="Slobodkina G.B."/>
            <person name="Mardanov A.V."/>
            <person name="Ravin N.V."/>
            <person name="Frolova A.A."/>
            <person name="Viryasiv M.B."/>
            <person name="Chernyh N.A."/>
            <person name="Bonch-Osmolovskaya E.A."/>
            <person name="Slobodkin A.I."/>
        </authorList>
    </citation>
    <scope>NUCLEOTIDE SEQUENCE [LARGE SCALE GENOMIC DNA]</scope>
    <source>
        <strain evidence="5 6">S69</strain>
    </source>
</reference>
<sequence length="207" mass="23705">MLLEDEYSNRASNSYIKRLRQSKLDPSKGLEAFDFSFQPKLNKKKILDLQGLRFITEKENIIFMGNPGVGKTHLANALGLEALKRGYKVKMLCMTDMLTMLTASRGDGTYNKIFKELVSLDLLIIDEIGFKKVPQDAVDEFFEIVKRRHENGSIIITTNRSFEDWANVFGDQVLASAIIDRLVHHCHIIKIIGPSYRMKNLKEKIPK</sequence>
<dbReference type="PANTHER" id="PTHR30050:SF4">
    <property type="entry name" value="ATP-BINDING PROTEIN RV3427C IN INSERTION SEQUENCE-RELATED"/>
    <property type="match status" value="1"/>
</dbReference>